<comment type="subunit">
    <text evidence="1">Homodimer.</text>
</comment>
<keyword evidence="1" id="KW-0472">Membrane</keyword>
<protein>
    <recommendedName>
        <fullName evidence="1">Lipid A deacylase</fullName>
        <ecNumber evidence="1">3.1.1.77</ecNumber>
    </recommendedName>
    <alternativeName>
        <fullName evidence="1">LPS 3-O-deacylase</fullName>
    </alternativeName>
    <alternativeName>
        <fullName evidence="1">Outer membrane enzyme</fullName>
    </alternativeName>
</protein>
<dbReference type="InterPro" id="IPR011250">
    <property type="entry name" value="OMP/PagP_B-barrel"/>
</dbReference>
<organism evidence="2 3">
    <name type="scientific">Pseudomonas asuensis</name>
    <dbReference type="NCBI Taxonomy" id="1825787"/>
    <lineage>
        <taxon>Bacteria</taxon>
        <taxon>Pseudomonadati</taxon>
        <taxon>Pseudomonadota</taxon>
        <taxon>Gammaproteobacteria</taxon>
        <taxon>Pseudomonadales</taxon>
        <taxon>Pseudomonadaceae</taxon>
        <taxon>Pseudomonas</taxon>
    </lineage>
</organism>
<evidence type="ECO:0000313" key="2">
    <source>
        <dbReference type="EMBL" id="GGM16366.1"/>
    </source>
</evidence>
<dbReference type="Proteomes" id="UP000616499">
    <property type="component" value="Unassembled WGS sequence"/>
</dbReference>
<dbReference type="Pfam" id="PF09411">
    <property type="entry name" value="PagL"/>
    <property type="match status" value="1"/>
</dbReference>
<comment type="similarity">
    <text evidence="1">Belongs to the PagL family.</text>
</comment>
<name>A0ABQ2GX38_9PSED</name>
<comment type="caution">
    <text evidence="2">The sequence shown here is derived from an EMBL/GenBank/DDBJ whole genome shotgun (WGS) entry which is preliminary data.</text>
</comment>
<dbReference type="PIRSF" id="PIRSF029681">
    <property type="entry name" value="PagL"/>
    <property type="match status" value="1"/>
</dbReference>
<keyword evidence="3" id="KW-1185">Reference proteome</keyword>
<evidence type="ECO:0000256" key="1">
    <source>
        <dbReference type="PIRNR" id="PIRNR029681"/>
    </source>
</evidence>
<comment type="function">
    <text evidence="1">Has lipid A 3-O-deacylase activity. Hydrolyzes the ester bond at the 3 position of lipid A, a bioactive component of lipopolysaccharide (LPS), thereby releasing the primary fatty acyl moiety.</text>
</comment>
<dbReference type="Gene3D" id="2.40.160.20">
    <property type="match status" value="1"/>
</dbReference>
<comment type="catalytic activity">
    <reaction evidence="1">
        <text>a 3-(acyloxy)acyl derivative of bacterial toxin + H2O = a 3-hydroxyacyl derivative of bacterial toxin + a fatty acid + H(+)</text>
        <dbReference type="Rhea" id="RHEA:12032"/>
        <dbReference type="ChEBI" id="CHEBI:15377"/>
        <dbReference type="ChEBI" id="CHEBI:15378"/>
        <dbReference type="ChEBI" id="CHEBI:28868"/>
        <dbReference type="ChEBI" id="CHEBI:136853"/>
        <dbReference type="ChEBI" id="CHEBI:140675"/>
        <dbReference type="EC" id="3.1.1.77"/>
    </reaction>
</comment>
<dbReference type="EC" id="3.1.1.77" evidence="1"/>
<gene>
    <name evidence="2" type="primary">pagL</name>
    <name evidence="2" type="ORF">GCM10009425_29120</name>
</gene>
<evidence type="ECO:0000313" key="3">
    <source>
        <dbReference type="Proteomes" id="UP000616499"/>
    </source>
</evidence>
<reference evidence="3" key="1">
    <citation type="journal article" date="2019" name="Int. J. Syst. Evol. Microbiol.">
        <title>The Global Catalogue of Microorganisms (GCM) 10K type strain sequencing project: providing services to taxonomists for standard genome sequencing and annotation.</title>
        <authorList>
            <consortium name="The Broad Institute Genomics Platform"/>
            <consortium name="The Broad Institute Genome Sequencing Center for Infectious Disease"/>
            <person name="Wu L."/>
            <person name="Ma J."/>
        </authorList>
    </citation>
    <scope>NUCLEOTIDE SEQUENCE [LARGE SCALE GENOMIC DNA]</scope>
    <source>
        <strain evidence="3">JCM 13501</strain>
    </source>
</reference>
<dbReference type="InterPro" id="IPR018550">
    <property type="entry name" value="Lipid-A_deacylase-rel"/>
</dbReference>
<dbReference type="EMBL" id="BMNW01000006">
    <property type="protein sequence ID" value="GGM16366.1"/>
    <property type="molecule type" value="Genomic_DNA"/>
</dbReference>
<keyword evidence="1" id="KW-0998">Cell outer membrane</keyword>
<accession>A0ABQ2GX38</accession>
<comment type="subcellular location">
    <subcellularLocation>
        <location evidence="1">Cell outer membrane</location>
        <topology evidence="1">Multi-pass membrane protein</topology>
    </subcellularLocation>
</comment>
<proteinExistence type="inferred from homology"/>
<sequence length="184" mass="19901">MVAELQKDFEVNKVLSLAMTFAVCCGSALSAQATDISGSVGITGQGDMTYRLAMGVNWNTQWWQTSAGRLTGYWDAGYTYWEGANHYAAAKHSLSFAPVFVYEFGNGQLKPFIEAGIGVSVFSSTRVGEKDLGAAFNFEDRIGAGVKIGDTQRVGIRAIHYSNAGIKEPNDGIESYALFYSHAI</sequence>
<dbReference type="SUPFAM" id="SSF56925">
    <property type="entry name" value="OMPA-like"/>
    <property type="match status" value="1"/>
</dbReference>
<keyword evidence="1" id="KW-0378">Hydrolase</keyword>